<feature type="transmembrane region" description="Helical" evidence="1">
    <location>
        <begin position="269"/>
        <end position="288"/>
    </location>
</feature>
<dbReference type="OrthoDB" id="9813718at2"/>
<dbReference type="Pfam" id="PF13194">
    <property type="entry name" value="DUF4010"/>
    <property type="match status" value="1"/>
</dbReference>
<feature type="transmembrane region" description="Helical" evidence="1">
    <location>
        <begin position="369"/>
        <end position="387"/>
    </location>
</feature>
<evidence type="ECO:0000256" key="1">
    <source>
        <dbReference type="SAM" id="Phobius"/>
    </source>
</evidence>
<keyword evidence="1" id="KW-1133">Transmembrane helix</keyword>
<dbReference type="InterPro" id="IPR025105">
    <property type="entry name" value="DUF4010"/>
</dbReference>
<dbReference type="PANTHER" id="PTHR39084:SF1">
    <property type="entry name" value="DUF4010 DOMAIN-CONTAINING PROTEIN"/>
    <property type="match status" value="1"/>
</dbReference>
<feature type="transmembrane region" description="Helical" evidence="1">
    <location>
        <begin position="6"/>
        <end position="26"/>
    </location>
</feature>
<proteinExistence type="predicted"/>
<dbReference type="RefSeq" id="WP_051597800.1">
    <property type="nucleotide sequence ID" value="NZ_ARYJ01000015.1"/>
</dbReference>
<reference evidence="4 5" key="1">
    <citation type="journal article" date="2014" name="Antonie Van Leeuwenhoek">
        <title>Hyphomonas beringensis sp. nov. and Hyphomonas chukchiensis sp. nov., isolated from surface seawater of the Bering Sea and Chukchi Sea.</title>
        <authorList>
            <person name="Li C."/>
            <person name="Lai Q."/>
            <person name="Li G."/>
            <person name="Dong C."/>
            <person name="Wang J."/>
            <person name="Liao Y."/>
            <person name="Shao Z."/>
        </authorList>
    </citation>
    <scope>NUCLEOTIDE SEQUENCE [LARGE SCALE GENOMIC DNA]</scope>
    <source>
        <strain evidence="4 5">VP2</strain>
    </source>
</reference>
<gene>
    <name evidence="4" type="ORF">HJA_16126</name>
</gene>
<dbReference type="STRING" id="1280952.HJA_16126"/>
<feature type="transmembrane region" description="Helical" evidence="1">
    <location>
        <begin position="47"/>
        <end position="78"/>
    </location>
</feature>
<accession>A0A059F6S0</accession>
<feature type="transmembrane region" description="Helical" evidence="1">
    <location>
        <begin position="151"/>
        <end position="169"/>
    </location>
</feature>
<feature type="transmembrane region" description="Helical" evidence="1">
    <location>
        <begin position="399"/>
        <end position="421"/>
    </location>
</feature>
<keyword evidence="5" id="KW-1185">Reference proteome</keyword>
<keyword evidence="1" id="KW-0472">Membrane</keyword>
<dbReference type="InterPro" id="IPR049177">
    <property type="entry name" value="MgtC_SapB_SrpB_YhiD_N"/>
</dbReference>
<dbReference type="Proteomes" id="UP000024816">
    <property type="component" value="Unassembled WGS sequence"/>
</dbReference>
<protein>
    <submittedName>
        <fullName evidence="4">Uncharacterized protein</fullName>
    </submittedName>
</protein>
<feature type="transmembrane region" description="Helical" evidence="1">
    <location>
        <begin position="98"/>
        <end position="131"/>
    </location>
</feature>
<evidence type="ECO:0000259" key="3">
    <source>
        <dbReference type="Pfam" id="PF13194"/>
    </source>
</evidence>
<dbReference type="eggNOG" id="COG3174">
    <property type="taxonomic scope" value="Bacteria"/>
</dbReference>
<comment type="caution">
    <text evidence="4">The sequence shown here is derived from an EMBL/GenBank/DDBJ whole genome shotgun (WGS) entry which is preliminary data.</text>
</comment>
<feature type="transmembrane region" description="Helical" evidence="1">
    <location>
        <begin position="308"/>
        <end position="325"/>
    </location>
</feature>
<name>A0A059F6S0_9PROT</name>
<feature type="transmembrane region" description="Helical" evidence="1">
    <location>
        <begin position="337"/>
        <end position="357"/>
    </location>
</feature>
<dbReference type="PANTHER" id="PTHR39084">
    <property type="entry name" value="MEMBRANE PROTEIN-RELATED"/>
    <property type="match status" value="1"/>
</dbReference>
<dbReference type="Pfam" id="PF02308">
    <property type="entry name" value="MgtC"/>
    <property type="match status" value="1"/>
</dbReference>
<organism evidence="4 5">
    <name type="scientific">Hyphomonas jannaschiana VP2</name>
    <dbReference type="NCBI Taxonomy" id="1280952"/>
    <lineage>
        <taxon>Bacteria</taxon>
        <taxon>Pseudomonadati</taxon>
        <taxon>Pseudomonadota</taxon>
        <taxon>Alphaproteobacteria</taxon>
        <taxon>Hyphomonadales</taxon>
        <taxon>Hyphomonadaceae</taxon>
        <taxon>Hyphomonas</taxon>
    </lineage>
</organism>
<evidence type="ECO:0000313" key="4">
    <source>
        <dbReference type="EMBL" id="KCZ83967.1"/>
    </source>
</evidence>
<feature type="transmembrane region" description="Helical" evidence="1">
    <location>
        <begin position="206"/>
        <end position="227"/>
    </location>
</feature>
<evidence type="ECO:0000313" key="5">
    <source>
        <dbReference type="Proteomes" id="UP000024816"/>
    </source>
</evidence>
<dbReference type="PATRIC" id="fig|1280952.3.peg.3229"/>
<evidence type="ECO:0000259" key="2">
    <source>
        <dbReference type="Pfam" id="PF02308"/>
    </source>
</evidence>
<feature type="transmembrane region" description="Helical" evidence="1">
    <location>
        <begin position="181"/>
        <end position="199"/>
    </location>
</feature>
<feature type="domain" description="DUF4010" evidence="3">
    <location>
        <begin position="186"/>
        <end position="392"/>
    </location>
</feature>
<dbReference type="EMBL" id="ARYJ01000015">
    <property type="protein sequence ID" value="KCZ83967.1"/>
    <property type="molecule type" value="Genomic_DNA"/>
</dbReference>
<dbReference type="AlphaFoldDB" id="A0A059F6S0"/>
<keyword evidence="1" id="KW-0812">Transmembrane</keyword>
<feature type="domain" description="MgtC/SapB/SrpB/YhiD N-terminal" evidence="2">
    <location>
        <begin position="14"/>
        <end position="138"/>
    </location>
</feature>
<feature type="transmembrane region" description="Helical" evidence="1">
    <location>
        <begin position="239"/>
        <end position="262"/>
    </location>
</feature>
<sequence length="424" mass="43406">MEATENVLSLAVNLLASLAVGLIVGLERGWKERGDPSGSRVAGFRTFGLMGLSGGLVAVLDGGNGFVISAGAIGLALLLRQGFEAQIDETRNVSATTAVAALITFSLGAVSVKISPLLAGGGAVVAAFILWLREPMHRLLERIDAHEMSAFLRLLLITIVVLPAMPDIGFGPYDVINPRHIWWMVVLISALGFVGYVGVKALGERAGVGLLALAGGLASSTAATLSLSQLSKDGGRSVAYAGGVAAAWAVMVARTALIVAFIRPSLLPVLWLPLGAMFAVPLLSAALMLRRQTEKTEAALSLPNPLDLKSAIVFAAVLTAALVLSRIAQEAWGDNGVLGVASIAGAVDADAVTLSMGRLSAADLSDLTAARAIVIAVVVNTLFKVMLAIGVGAVDFRKLVLLTGALTVSVGGIAMFAASALGMA</sequence>